<dbReference type="AlphaFoldDB" id="A0AAE0WFR3"/>
<keyword evidence="1" id="KW-0175">Coiled coil</keyword>
<reference evidence="3" key="1">
    <citation type="submission" date="2023-07" db="EMBL/GenBank/DDBJ databases">
        <title>Black Yeasts Isolated from many extreme environments.</title>
        <authorList>
            <person name="Coleine C."/>
            <person name="Stajich J.E."/>
            <person name="Selbmann L."/>
        </authorList>
    </citation>
    <scope>NUCLEOTIDE SEQUENCE</scope>
    <source>
        <strain evidence="3">CCFEE 5485</strain>
    </source>
</reference>
<sequence>MSRLENRMREAGLRQGSLSIYEPHSPSNPSRPTISRPSTDTASGSDMAHFRTLADEQRRQLEQQDNTIERLKAYKTASDIEAVSLQHELSTSRQQLASLRAQQSLAPQRTISFSTAHEDEASKRRLQLKLAKEEITELQSKLDAAHQRMQDAQDYYTQEAKKSRDQAEQLQARLAISTHPVSAHPQAATAPPASALLKKAQDEAQAANERSAGLSRQLAAANMELSRLQGHSNGRKADLGYEDRDDDEVDAAGRSLFTQAPPPKSTCLPFGMAPSLRGSQNVLNSKDSSAMPTQRAILSFRPAPKPSKTTPVKTAAFRNLPPTKKRKRTLYNEVDDYDSDEVELSNFGSPEPEREQGENGNSVVVERIDQNELDDLQLSDFEDPTSKRKHSDSSMDEGAYHFKFDIVTEYDVNGIPGGFAHKDLKGTCAELWDKIEDVKNIWEKLKGLYWQWEFKKKSGRKSATPCVTRKMQGKGARWRFGCEGKYACKDCVEKRYPCFTWDGEDFLLLPLHDDDRVRKVVEGFEIRWWLNL</sequence>
<feature type="region of interest" description="Disordered" evidence="2">
    <location>
        <begin position="149"/>
        <end position="169"/>
    </location>
</feature>
<keyword evidence="4" id="KW-1185">Reference proteome</keyword>
<feature type="region of interest" description="Disordered" evidence="2">
    <location>
        <begin position="278"/>
        <end position="327"/>
    </location>
</feature>
<feature type="region of interest" description="Disordered" evidence="2">
    <location>
        <begin position="375"/>
        <end position="395"/>
    </location>
</feature>
<feature type="compositionally biased region" description="Basic and acidic residues" evidence="2">
    <location>
        <begin position="1"/>
        <end position="12"/>
    </location>
</feature>
<accession>A0AAE0WFR3</accession>
<feature type="coiled-coil region" evidence="1">
    <location>
        <begin position="197"/>
        <end position="224"/>
    </location>
</feature>
<feature type="region of interest" description="Disordered" evidence="2">
    <location>
        <begin position="339"/>
        <end position="360"/>
    </location>
</feature>
<dbReference type="Proteomes" id="UP001274830">
    <property type="component" value="Unassembled WGS sequence"/>
</dbReference>
<comment type="caution">
    <text evidence="3">The sequence shown here is derived from an EMBL/GenBank/DDBJ whole genome shotgun (WGS) entry which is preliminary data.</text>
</comment>
<evidence type="ECO:0000313" key="4">
    <source>
        <dbReference type="Proteomes" id="UP001274830"/>
    </source>
</evidence>
<organism evidence="3 4">
    <name type="scientific">Recurvomyces mirabilis</name>
    <dbReference type="NCBI Taxonomy" id="574656"/>
    <lineage>
        <taxon>Eukaryota</taxon>
        <taxon>Fungi</taxon>
        <taxon>Dikarya</taxon>
        <taxon>Ascomycota</taxon>
        <taxon>Pezizomycotina</taxon>
        <taxon>Dothideomycetes</taxon>
        <taxon>Dothideomycetidae</taxon>
        <taxon>Mycosphaerellales</taxon>
        <taxon>Teratosphaeriaceae</taxon>
        <taxon>Recurvomyces</taxon>
    </lineage>
</organism>
<feature type="compositionally biased region" description="Polar residues" evidence="2">
    <location>
        <begin position="25"/>
        <end position="44"/>
    </location>
</feature>
<gene>
    <name evidence="3" type="ORF">LTR78_008461</name>
</gene>
<feature type="region of interest" description="Disordered" evidence="2">
    <location>
        <begin position="1"/>
        <end position="48"/>
    </location>
</feature>
<evidence type="ECO:0000256" key="2">
    <source>
        <dbReference type="SAM" id="MobiDB-lite"/>
    </source>
</evidence>
<evidence type="ECO:0000256" key="1">
    <source>
        <dbReference type="SAM" id="Coils"/>
    </source>
</evidence>
<name>A0AAE0WFR3_9PEZI</name>
<proteinExistence type="predicted"/>
<protein>
    <submittedName>
        <fullName evidence="3">Uncharacterized protein</fullName>
    </submittedName>
</protein>
<evidence type="ECO:0000313" key="3">
    <source>
        <dbReference type="EMBL" id="KAK3671728.1"/>
    </source>
</evidence>
<feature type="compositionally biased region" description="Polar residues" evidence="2">
    <location>
        <begin position="278"/>
        <end position="292"/>
    </location>
</feature>
<dbReference type="EMBL" id="JAUTXT010000040">
    <property type="protein sequence ID" value="KAK3671728.1"/>
    <property type="molecule type" value="Genomic_DNA"/>
</dbReference>